<dbReference type="Gene3D" id="3.30.200.20">
    <property type="entry name" value="Phosphorylase Kinase, domain 1"/>
    <property type="match status" value="1"/>
</dbReference>
<dbReference type="PROSITE" id="PS00107">
    <property type="entry name" value="PROTEIN_KINASE_ATP"/>
    <property type="match status" value="1"/>
</dbReference>
<dbReference type="GO" id="GO:0005886">
    <property type="term" value="C:plasma membrane"/>
    <property type="evidence" value="ECO:0007669"/>
    <property type="project" value="UniProtKB-SubCell"/>
</dbReference>
<dbReference type="PANTHER" id="PTHR47985:SF41">
    <property type="entry name" value="SERINE_THREONINE-PROTEIN KINASE PBL5-RELATED"/>
    <property type="match status" value="1"/>
</dbReference>
<feature type="compositionally biased region" description="Basic and acidic residues" evidence="12">
    <location>
        <begin position="488"/>
        <end position="509"/>
    </location>
</feature>
<comment type="subcellular location">
    <subcellularLocation>
        <location evidence="1">Cell membrane</location>
        <topology evidence="1">Lipid-anchor</topology>
    </subcellularLocation>
</comment>
<evidence type="ECO:0000256" key="12">
    <source>
        <dbReference type="SAM" id="MobiDB-lite"/>
    </source>
</evidence>
<evidence type="ECO:0000256" key="2">
    <source>
        <dbReference type="ARBA" id="ARBA00008684"/>
    </source>
</evidence>
<feature type="region of interest" description="Disordered" evidence="12">
    <location>
        <begin position="474"/>
        <end position="509"/>
    </location>
</feature>
<comment type="caution">
    <text evidence="15">The sequence shown here is derived from an EMBL/GenBank/DDBJ whole genome shotgun (WGS) entry which is preliminary data.</text>
</comment>
<evidence type="ECO:0000256" key="10">
    <source>
        <dbReference type="ARBA" id="ARBA00023288"/>
    </source>
</evidence>
<dbReference type="SUPFAM" id="SSF56112">
    <property type="entry name" value="Protein kinase-like (PK-like)"/>
    <property type="match status" value="1"/>
</dbReference>
<name>A0AAN9K7W0_CANGL</name>
<evidence type="ECO:0000256" key="7">
    <source>
        <dbReference type="ARBA" id="ARBA00022777"/>
    </source>
</evidence>
<dbReference type="Proteomes" id="UP001367508">
    <property type="component" value="Unassembled WGS sequence"/>
</dbReference>
<evidence type="ECO:0000256" key="11">
    <source>
        <dbReference type="PROSITE-ProRule" id="PRU10141"/>
    </source>
</evidence>
<evidence type="ECO:0000313" key="15">
    <source>
        <dbReference type="EMBL" id="KAK7312525.1"/>
    </source>
</evidence>
<dbReference type="InterPro" id="IPR008271">
    <property type="entry name" value="Ser/Thr_kinase_AS"/>
</dbReference>
<keyword evidence="10" id="KW-0449">Lipoprotein</keyword>
<keyword evidence="13" id="KW-0812">Transmembrane</keyword>
<evidence type="ECO:0000256" key="1">
    <source>
        <dbReference type="ARBA" id="ARBA00004193"/>
    </source>
</evidence>
<reference evidence="15 16" key="1">
    <citation type="submission" date="2024-01" db="EMBL/GenBank/DDBJ databases">
        <title>The genomes of 5 underutilized Papilionoideae crops provide insights into root nodulation and disease resistanc.</title>
        <authorList>
            <person name="Jiang F."/>
        </authorList>
    </citation>
    <scope>NUCLEOTIDE SEQUENCE [LARGE SCALE GENOMIC DNA]</scope>
    <source>
        <strain evidence="15">LVBAO_FW01</strain>
        <tissue evidence="15">Leaves</tissue>
    </source>
</reference>
<dbReference type="SMART" id="SM00220">
    <property type="entry name" value="S_TKc"/>
    <property type="match status" value="1"/>
</dbReference>
<keyword evidence="8 11" id="KW-0067">ATP-binding</keyword>
<dbReference type="GO" id="GO:0004674">
    <property type="term" value="F:protein serine/threonine kinase activity"/>
    <property type="evidence" value="ECO:0007669"/>
    <property type="project" value="UniProtKB-KW"/>
</dbReference>
<dbReference type="PROSITE" id="PS50011">
    <property type="entry name" value="PROTEIN_KINASE_DOM"/>
    <property type="match status" value="1"/>
</dbReference>
<proteinExistence type="inferred from homology"/>
<dbReference type="InterPro" id="IPR011009">
    <property type="entry name" value="Kinase-like_dom_sf"/>
</dbReference>
<organism evidence="15 16">
    <name type="scientific">Canavalia gladiata</name>
    <name type="common">Sword bean</name>
    <name type="synonym">Dolichos gladiatus</name>
    <dbReference type="NCBI Taxonomy" id="3824"/>
    <lineage>
        <taxon>Eukaryota</taxon>
        <taxon>Viridiplantae</taxon>
        <taxon>Streptophyta</taxon>
        <taxon>Embryophyta</taxon>
        <taxon>Tracheophyta</taxon>
        <taxon>Spermatophyta</taxon>
        <taxon>Magnoliopsida</taxon>
        <taxon>eudicotyledons</taxon>
        <taxon>Gunneridae</taxon>
        <taxon>Pentapetalae</taxon>
        <taxon>rosids</taxon>
        <taxon>fabids</taxon>
        <taxon>Fabales</taxon>
        <taxon>Fabaceae</taxon>
        <taxon>Papilionoideae</taxon>
        <taxon>50 kb inversion clade</taxon>
        <taxon>NPAAA clade</taxon>
        <taxon>indigoferoid/millettioid clade</taxon>
        <taxon>Phaseoleae</taxon>
        <taxon>Canavalia</taxon>
    </lineage>
</organism>
<keyword evidence="4" id="KW-0723">Serine/threonine-protein kinase</keyword>
<dbReference type="PROSITE" id="PS00108">
    <property type="entry name" value="PROTEIN_KINASE_ST"/>
    <property type="match status" value="1"/>
</dbReference>
<dbReference type="GO" id="GO:0090404">
    <property type="term" value="C:pollen tube tip"/>
    <property type="evidence" value="ECO:0007669"/>
    <property type="project" value="UniProtKB-ARBA"/>
</dbReference>
<keyword evidence="3" id="KW-1003">Cell membrane</keyword>
<dbReference type="EMBL" id="JAYMYQ010000009">
    <property type="protein sequence ID" value="KAK7312525.1"/>
    <property type="molecule type" value="Genomic_DNA"/>
</dbReference>
<keyword evidence="16" id="KW-1185">Reference proteome</keyword>
<keyword evidence="7" id="KW-0418">Kinase</keyword>
<evidence type="ECO:0000259" key="14">
    <source>
        <dbReference type="PROSITE" id="PS50011"/>
    </source>
</evidence>
<dbReference type="FunFam" id="3.30.200.20:FF:000266">
    <property type="entry name" value="probable serine/threonine-protein kinase RLCKVII"/>
    <property type="match status" value="1"/>
</dbReference>
<evidence type="ECO:0000256" key="8">
    <source>
        <dbReference type="ARBA" id="ARBA00022840"/>
    </source>
</evidence>
<protein>
    <recommendedName>
        <fullName evidence="14">Protein kinase domain-containing protein</fullName>
    </recommendedName>
</protein>
<evidence type="ECO:0000256" key="4">
    <source>
        <dbReference type="ARBA" id="ARBA00022527"/>
    </source>
</evidence>
<keyword evidence="13" id="KW-1133">Transmembrane helix</keyword>
<evidence type="ECO:0000256" key="3">
    <source>
        <dbReference type="ARBA" id="ARBA00022475"/>
    </source>
</evidence>
<dbReference type="InterPro" id="IPR017441">
    <property type="entry name" value="Protein_kinase_ATP_BS"/>
</dbReference>
<dbReference type="AlphaFoldDB" id="A0AAN9K7W0"/>
<dbReference type="PANTHER" id="PTHR47985">
    <property type="entry name" value="OS07G0668900 PROTEIN"/>
    <property type="match status" value="1"/>
</dbReference>
<keyword evidence="6 11" id="KW-0547">Nucleotide-binding</keyword>
<feature type="binding site" evidence="11">
    <location>
        <position position="216"/>
    </location>
    <ligand>
        <name>ATP</name>
        <dbReference type="ChEBI" id="CHEBI:30616"/>
    </ligand>
</feature>
<dbReference type="Gene3D" id="1.10.510.10">
    <property type="entry name" value="Transferase(Phosphotransferase) domain 1"/>
    <property type="match status" value="1"/>
</dbReference>
<comment type="similarity">
    <text evidence="2">Belongs to the protein kinase superfamily. Ser/Thr protein kinase family.</text>
</comment>
<dbReference type="InterPro" id="IPR000719">
    <property type="entry name" value="Prot_kinase_dom"/>
</dbReference>
<evidence type="ECO:0000256" key="13">
    <source>
        <dbReference type="SAM" id="Phobius"/>
    </source>
</evidence>
<dbReference type="FunFam" id="1.10.510.10:FF:000032">
    <property type="entry name" value="Serine/threonine-protein kinase PBS1"/>
    <property type="match status" value="1"/>
</dbReference>
<gene>
    <name evidence="15" type="ORF">VNO77_36437</name>
</gene>
<dbReference type="InterPro" id="IPR001245">
    <property type="entry name" value="Ser-Thr/Tyr_kinase_cat_dom"/>
</dbReference>
<dbReference type="GO" id="GO:0005524">
    <property type="term" value="F:ATP binding"/>
    <property type="evidence" value="ECO:0007669"/>
    <property type="project" value="UniProtKB-UniRule"/>
</dbReference>
<dbReference type="CDD" id="cd14066">
    <property type="entry name" value="STKc_IRAK"/>
    <property type="match status" value="1"/>
</dbReference>
<dbReference type="GO" id="GO:0010183">
    <property type="term" value="P:pollen tube guidance"/>
    <property type="evidence" value="ECO:0007669"/>
    <property type="project" value="UniProtKB-ARBA"/>
</dbReference>
<evidence type="ECO:0000256" key="9">
    <source>
        <dbReference type="ARBA" id="ARBA00023136"/>
    </source>
</evidence>
<keyword evidence="9 13" id="KW-0472">Membrane</keyword>
<sequence>MEPFSDWLDGRRSHELRLRYGGGTGTRGSPSKLRLFTKNAQTSEEPLSLPPLSLCVTLSFIFIFIFIFLCFITFGGVSVLGSVFLVELKQRNNMGCFCCPRKSSKKSLTEHYGHTLNNKPTNFTAADNANADFKVNGKKEDGSKGDQLSLDVKSLNLEEEVSEDGKDSGNRAQTFSFNELEAATGNFRLDCFLGEGGFGKVYKGHLERINQVVAIKQLDPNGLQGIREFVVEVLTLSLADHPNLVKLIGFCAEGEQRLLVYEYMPLGSLENHLLDLSPGRKPLDWNTRMQIAAGAAKGLEYLHDEMKPPVIYRDLKCSNILLGEGYHPKLSDFGLAKVGPSGDKTHVSTRVMGTYGYCAPDYAMTGQLTFKSDIYSFGVVLLELITGRKAIDHTKPPKEQNLVAWARPLFRDRRKFSQMVDPLLEGQYPVRGLYQALAIAAMCVQEQPNMRPVIVDVVTALNYLATQKYEPEIHSVQSSRRSSPSPRMKSDDDHRLVFSNEHEKDIFSN</sequence>
<feature type="transmembrane region" description="Helical" evidence="13">
    <location>
        <begin position="58"/>
        <end position="86"/>
    </location>
</feature>
<accession>A0AAN9K7W0</accession>
<evidence type="ECO:0000313" key="16">
    <source>
        <dbReference type="Proteomes" id="UP001367508"/>
    </source>
</evidence>
<evidence type="ECO:0000256" key="6">
    <source>
        <dbReference type="ARBA" id="ARBA00022741"/>
    </source>
</evidence>
<dbReference type="Pfam" id="PF07714">
    <property type="entry name" value="PK_Tyr_Ser-Thr"/>
    <property type="match status" value="1"/>
</dbReference>
<evidence type="ECO:0000256" key="5">
    <source>
        <dbReference type="ARBA" id="ARBA00022679"/>
    </source>
</evidence>
<feature type="compositionally biased region" description="Low complexity" evidence="12">
    <location>
        <begin position="478"/>
        <end position="487"/>
    </location>
</feature>
<feature type="domain" description="Protein kinase" evidence="14">
    <location>
        <begin position="187"/>
        <end position="464"/>
    </location>
</feature>
<keyword evidence="5" id="KW-0808">Transferase</keyword>